<dbReference type="AlphaFoldDB" id="A0A0R1KDB1"/>
<dbReference type="EMBL" id="AZDT01000003">
    <property type="protein sequence ID" value="KRK77834.1"/>
    <property type="molecule type" value="Genomic_DNA"/>
</dbReference>
<sequence length="56" mass="6332">MDNELTVIGSELPVLQTKGTYKYLKEITGNGAYYQVAWQKLADGYLALYGTTPEWE</sequence>
<dbReference type="Proteomes" id="UP000051162">
    <property type="component" value="Unassembled WGS sequence"/>
</dbReference>
<gene>
    <name evidence="1" type="ORF">FD30_GL001503</name>
</gene>
<evidence type="ECO:0000313" key="1">
    <source>
        <dbReference type="EMBL" id="KRK77834.1"/>
    </source>
</evidence>
<protein>
    <submittedName>
        <fullName evidence="1">Uncharacterized protein</fullName>
    </submittedName>
</protein>
<name>A0A0R1KDB1_9LACO</name>
<reference evidence="1 2" key="1">
    <citation type="journal article" date="2015" name="Genome Announc.">
        <title>Expanding the biotechnology potential of lactobacilli through comparative genomics of 213 strains and associated genera.</title>
        <authorList>
            <person name="Sun Z."/>
            <person name="Harris H.M."/>
            <person name="McCann A."/>
            <person name="Guo C."/>
            <person name="Argimon S."/>
            <person name="Zhang W."/>
            <person name="Yang X."/>
            <person name="Jeffery I.B."/>
            <person name="Cooney J.C."/>
            <person name="Kagawa T.F."/>
            <person name="Liu W."/>
            <person name="Song Y."/>
            <person name="Salvetti E."/>
            <person name="Wrobel A."/>
            <person name="Rasinkangas P."/>
            <person name="Parkhill J."/>
            <person name="Rea M.C."/>
            <person name="O'Sullivan O."/>
            <person name="Ritari J."/>
            <person name="Douillard F.P."/>
            <person name="Paul Ross R."/>
            <person name="Yang R."/>
            <person name="Briner A.E."/>
            <person name="Felis G.E."/>
            <person name="de Vos W.M."/>
            <person name="Barrangou R."/>
            <person name="Klaenhammer T.R."/>
            <person name="Caufield P.W."/>
            <person name="Cui Y."/>
            <person name="Zhang H."/>
            <person name="O'Toole P.W."/>
        </authorList>
    </citation>
    <scope>NUCLEOTIDE SEQUENCE [LARGE SCALE GENOMIC DNA]</scope>
    <source>
        <strain evidence="1 2">DSM 19117</strain>
    </source>
</reference>
<comment type="caution">
    <text evidence="1">The sequence shown here is derived from an EMBL/GenBank/DDBJ whole genome shotgun (WGS) entry which is preliminary data.</text>
</comment>
<proteinExistence type="predicted"/>
<dbReference type="RefSeq" id="WP_125715963.1">
    <property type="nucleotide sequence ID" value="NZ_AZDT01000003.1"/>
</dbReference>
<dbReference type="PATRIC" id="fig|1423773.3.peg.1545"/>
<evidence type="ECO:0000313" key="2">
    <source>
        <dbReference type="Proteomes" id="UP000051162"/>
    </source>
</evidence>
<dbReference type="GeneID" id="84783026"/>
<organism evidence="1 2">
    <name type="scientific">Levilactobacillus namurensis DSM 19117</name>
    <dbReference type="NCBI Taxonomy" id="1423773"/>
    <lineage>
        <taxon>Bacteria</taxon>
        <taxon>Bacillati</taxon>
        <taxon>Bacillota</taxon>
        <taxon>Bacilli</taxon>
        <taxon>Lactobacillales</taxon>
        <taxon>Lactobacillaceae</taxon>
        <taxon>Levilactobacillus</taxon>
    </lineage>
</organism>
<accession>A0A0R1KDB1</accession>
<dbReference type="OrthoDB" id="2298380at2"/>
<keyword evidence="2" id="KW-1185">Reference proteome</keyword>